<reference evidence="8" key="1">
    <citation type="submission" date="2022-01" db="UniProtKB">
        <authorList>
            <consortium name="EnsemblMetazoa"/>
        </authorList>
    </citation>
    <scope>IDENTIFICATION</scope>
</reference>
<accession>A0A8I6TCB1</accession>
<keyword evidence="4 7" id="KW-1133">Transmembrane helix</keyword>
<sequence>MLKKLPWKAKKIEKIELTLWEVEEYTNRNATDVKYLYVFMTFLVIHSFAPFLAFTMFHRDIPVDGSNYPEVCAVACSIPFVTKANQTASCPSGSEYIFNTKGIQFEGEIKINVSSPCIQDCFRLADDDAFLNFCSDKTGESVRKLVSKLKMDDQLMIVKLFYRNFTFSLIFRLVGLAFIYMCFILLYYNIKKFVPSSVVLYIILNLVVTVLILACLVIFFNLIPEISLKGILKVESICRIVPASLLFCSLVYTVWMLTWARKLMALAAVMFKMVHQPIASLSCLLALNGIAMLFAGIVISLVHILIVSYYSCGVLVVADGQFHYRKSSVLLVLGGFQVVFAWWILFFMKDLLVAVVAGSVSNWYFTKPEVFETCSRLSPVTASLSVICKYHLGSIVAGSFFHAFDYFRVALVGAFFFTRSKRCLNKNSGKCLGYVYSATGYAPYVITVVAGLPFFEAVEKCHELMSGVSHLRKSLVPFFFVYNTLIVSTYVGVSMLFLHKVRGLEFFYPMIVFLTFTSFLVVRLISAFFTAVLLSTLVSFLVEQENGDNIKGPMVKPFIEMGKAIADRPYGYCAKNTNPP</sequence>
<dbReference type="InterPro" id="IPR007603">
    <property type="entry name" value="Choline_transptr-like"/>
</dbReference>
<evidence type="ECO:0000256" key="3">
    <source>
        <dbReference type="ARBA" id="ARBA00022692"/>
    </source>
</evidence>
<evidence type="ECO:0000313" key="8">
    <source>
        <dbReference type="EnsemblMetazoa" id="XP_014243341.1"/>
    </source>
</evidence>
<evidence type="ECO:0000313" key="9">
    <source>
        <dbReference type="Proteomes" id="UP000494040"/>
    </source>
</evidence>
<evidence type="ECO:0000256" key="4">
    <source>
        <dbReference type="ARBA" id="ARBA00022989"/>
    </source>
</evidence>
<evidence type="ECO:0000256" key="1">
    <source>
        <dbReference type="ARBA" id="ARBA00004141"/>
    </source>
</evidence>
<name>A0A8I6TCB1_CIMLE</name>
<feature type="transmembrane region" description="Helical" evidence="7">
    <location>
        <begin position="431"/>
        <end position="455"/>
    </location>
</feature>
<dbReference type="KEGG" id="clec:106663199"/>
<keyword evidence="5 7" id="KW-0472">Membrane</keyword>
<dbReference type="AlphaFoldDB" id="A0A8I6TCB1"/>
<comment type="function">
    <text evidence="7">Choline transporter.</text>
</comment>
<feature type="transmembrane region" description="Helical" evidence="7">
    <location>
        <begin position="265"/>
        <end position="287"/>
    </location>
</feature>
<dbReference type="PANTHER" id="PTHR12385:SF14">
    <property type="entry name" value="CHOLINE TRANSPORTER-LIKE 2"/>
    <property type="match status" value="1"/>
</dbReference>
<dbReference type="GO" id="GO:0022857">
    <property type="term" value="F:transmembrane transporter activity"/>
    <property type="evidence" value="ECO:0007669"/>
    <property type="project" value="UniProtKB-UniRule"/>
</dbReference>
<protein>
    <recommendedName>
        <fullName evidence="7">Choline transporter-like protein</fullName>
    </recommendedName>
</protein>
<dbReference type="EnsemblMetazoa" id="XM_014387855.1">
    <property type="protein sequence ID" value="XP_014243341.1"/>
    <property type="gene ID" value="LOC106663199"/>
</dbReference>
<feature type="transmembrane region" description="Helical" evidence="7">
    <location>
        <begin position="510"/>
        <end position="534"/>
    </location>
</feature>
<feature type="transmembrane region" description="Helical" evidence="7">
    <location>
        <begin position="165"/>
        <end position="186"/>
    </location>
</feature>
<evidence type="ECO:0000256" key="5">
    <source>
        <dbReference type="ARBA" id="ARBA00023136"/>
    </source>
</evidence>
<keyword evidence="3 7" id="KW-0812">Transmembrane</keyword>
<dbReference type="GO" id="GO:0005886">
    <property type="term" value="C:plasma membrane"/>
    <property type="evidence" value="ECO:0007669"/>
    <property type="project" value="UniProtKB-SubCell"/>
</dbReference>
<dbReference type="Proteomes" id="UP000494040">
    <property type="component" value="Unassembled WGS sequence"/>
</dbReference>
<organism evidence="8 9">
    <name type="scientific">Cimex lectularius</name>
    <name type="common">Bed bug</name>
    <name type="synonym">Acanthia lectularia</name>
    <dbReference type="NCBI Taxonomy" id="79782"/>
    <lineage>
        <taxon>Eukaryota</taxon>
        <taxon>Metazoa</taxon>
        <taxon>Ecdysozoa</taxon>
        <taxon>Arthropoda</taxon>
        <taxon>Hexapoda</taxon>
        <taxon>Insecta</taxon>
        <taxon>Pterygota</taxon>
        <taxon>Neoptera</taxon>
        <taxon>Paraneoptera</taxon>
        <taxon>Hemiptera</taxon>
        <taxon>Heteroptera</taxon>
        <taxon>Panheteroptera</taxon>
        <taxon>Cimicomorpha</taxon>
        <taxon>Cimicidae</taxon>
        <taxon>Cimex</taxon>
    </lineage>
</organism>
<evidence type="ECO:0000256" key="2">
    <source>
        <dbReference type="ARBA" id="ARBA00007168"/>
    </source>
</evidence>
<dbReference type="Pfam" id="PF04515">
    <property type="entry name" value="Choline_transpo"/>
    <property type="match status" value="1"/>
</dbReference>
<dbReference type="RefSeq" id="XP_014243341.1">
    <property type="nucleotide sequence ID" value="XM_014387855.1"/>
</dbReference>
<comment type="subcellular location">
    <subcellularLocation>
        <location evidence="7">Cell membrane</location>
        <topology evidence="7">Multi-pass membrane protein</topology>
    </subcellularLocation>
    <subcellularLocation>
        <location evidence="1">Membrane</location>
        <topology evidence="1">Multi-pass membrane protein</topology>
    </subcellularLocation>
</comment>
<feature type="transmembrane region" description="Helical" evidence="7">
    <location>
        <begin position="329"/>
        <end position="348"/>
    </location>
</feature>
<feature type="transmembrane region" description="Helical" evidence="7">
    <location>
        <begin position="293"/>
        <end position="317"/>
    </location>
</feature>
<proteinExistence type="inferred from homology"/>
<evidence type="ECO:0000256" key="7">
    <source>
        <dbReference type="RuleBase" id="RU368066"/>
    </source>
</evidence>
<feature type="transmembrane region" description="Helical" evidence="7">
    <location>
        <begin position="475"/>
        <end position="498"/>
    </location>
</feature>
<dbReference type="GeneID" id="106663199"/>
<dbReference type="PANTHER" id="PTHR12385">
    <property type="entry name" value="CHOLINE TRANSPORTER-LIKE (SLC FAMILY 44)"/>
    <property type="match status" value="1"/>
</dbReference>
<keyword evidence="6" id="KW-0325">Glycoprotein</keyword>
<feature type="transmembrane region" description="Helical" evidence="7">
    <location>
        <begin position="35"/>
        <end position="57"/>
    </location>
</feature>
<feature type="transmembrane region" description="Helical" evidence="7">
    <location>
        <begin position="400"/>
        <end position="419"/>
    </location>
</feature>
<feature type="transmembrane region" description="Helical" evidence="7">
    <location>
        <begin position="198"/>
        <end position="220"/>
    </location>
</feature>
<keyword evidence="9" id="KW-1185">Reference proteome</keyword>
<evidence type="ECO:0000256" key="6">
    <source>
        <dbReference type="ARBA" id="ARBA00023180"/>
    </source>
</evidence>
<comment type="similarity">
    <text evidence="2 7">Belongs to the CTL (choline transporter-like) family.</text>
</comment>
<feature type="transmembrane region" description="Helical" evidence="7">
    <location>
        <begin position="240"/>
        <end position="258"/>
    </location>
</feature>